<feature type="domain" description="EF-hand" evidence="5">
    <location>
        <begin position="130"/>
        <end position="165"/>
    </location>
</feature>
<keyword evidence="3" id="KW-0106">Calcium</keyword>
<evidence type="ECO:0000313" key="7">
    <source>
        <dbReference type="Proteomes" id="UP001318860"/>
    </source>
</evidence>
<dbReference type="PANTHER" id="PTHR10891">
    <property type="entry name" value="EF-HAND CALCIUM-BINDING DOMAIN CONTAINING PROTEIN"/>
    <property type="match status" value="1"/>
</dbReference>
<evidence type="ECO:0000259" key="5">
    <source>
        <dbReference type="PROSITE" id="PS50222"/>
    </source>
</evidence>
<dbReference type="InterPro" id="IPR011992">
    <property type="entry name" value="EF-hand-dom_pair"/>
</dbReference>
<organism evidence="6 7">
    <name type="scientific">Rehmannia glutinosa</name>
    <name type="common">Chinese foxglove</name>
    <dbReference type="NCBI Taxonomy" id="99300"/>
    <lineage>
        <taxon>Eukaryota</taxon>
        <taxon>Viridiplantae</taxon>
        <taxon>Streptophyta</taxon>
        <taxon>Embryophyta</taxon>
        <taxon>Tracheophyta</taxon>
        <taxon>Spermatophyta</taxon>
        <taxon>Magnoliopsida</taxon>
        <taxon>eudicotyledons</taxon>
        <taxon>Gunneridae</taxon>
        <taxon>Pentapetalae</taxon>
        <taxon>asterids</taxon>
        <taxon>lamiids</taxon>
        <taxon>Lamiales</taxon>
        <taxon>Orobanchaceae</taxon>
        <taxon>Rehmannieae</taxon>
        <taxon>Rehmannia</taxon>
    </lineage>
</organism>
<comment type="caution">
    <text evidence="6">The sequence shown here is derived from an EMBL/GenBank/DDBJ whole genome shotgun (WGS) entry which is preliminary data.</text>
</comment>
<dbReference type="SUPFAM" id="SSF47473">
    <property type="entry name" value="EF-hand"/>
    <property type="match status" value="1"/>
</dbReference>
<sequence length="201" mass="23038">MYSKISSAGLISIGNKASNIVSFISFILWCIFFSLIITFQDFYSCFRRVFQFFSYFLLDSCKNWCRFSSKINVECDVSTSIPCTTIFRDDVVLVMEKLGLHRDTKGQIGKEEPILEDSIEIANMFDVKEPCLDELGEAFGVFDENKDGFIDAEELNKVMKSIGLIGFCEQECQRMIMVFDDNCDGKIDFGEFVKLMEECCI</sequence>
<keyword evidence="4" id="KW-0472">Membrane</keyword>
<dbReference type="PROSITE" id="PS00018">
    <property type="entry name" value="EF_HAND_1"/>
    <property type="match status" value="2"/>
</dbReference>
<evidence type="ECO:0000256" key="2">
    <source>
        <dbReference type="ARBA" id="ARBA00022737"/>
    </source>
</evidence>
<reference evidence="6 7" key="1">
    <citation type="journal article" date="2021" name="Comput. Struct. Biotechnol. J.">
        <title>De novo genome assembly of the potent medicinal plant Rehmannia glutinosa using nanopore technology.</title>
        <authorList>
            <person name="Ma L."/>
            <person name="Dong C."/>
            <person name="Song C."/>
            <person name="Wang X."/>
            <person name="Zheng X."/>
            <person name="Niu Y."/>
            <person name="Chen S."/>
            <person name="Feng W."/>
        </authorList>
    </citation>
    <scope>NUCLEOTIDE SEQUENCE [LARGE SCALE GENOMIC DNA]</scope>
    <source>
        <strain evidence="6">DH-2019</strain>
    </source>
</reference>
<evidence type="ECO:0000313" key="6">
    <source>
        <dbReference type="EMBL" id="KAK6128188.1"/>
    </source>
</evidence>
<feature type="transmembrane region" description="Helical" evidence="4">
    <location>
        <begin position="20"/>
        <end position="39"/>
    </location>
</feature>
<proteinExistence type="predicted"/>
<dbReference type="Proteomes" id="UP001318860">
    <property type="component" value="Unassembled WGS sequence"/>
</dbReference>
<dbReference type="InterPro" id="IPR002048">
    <property type="entry name" value="EF_hand_dom"/>
</dbReference>
<dbReference type="Gene3D" id="1.10.238.10">
    <property type="entry name" value="EF-hand"/>
    <property type="match status" value="1"/>
</dbReference>
<dbReference type="InterPro" id="IPR018247">
    <property type="entry name" value="EF_Hand_1_Ca_BS"/>
</dbReference>
<keyword evidence="2" id="KW-0677">Repeat</keyword>
<dbReference type="CDD" id="cd00051">
    <property type="entry name" value="EFh"/>
    <property type="match status" value="1"/>
</dbReference>
<accession>A0ABR0V0C8</accession>
<dbReference type="EMBL" id="JABTTQ020001812">
    <property type="protein sequence ID" value="KAK6128188.1"/>
    <property type="molecule type" value="Genomic_DNA"/>
</dbReference>
<dbReference type="Pfam" id="PF13499">
    <property type="entry name" value="EF-hand_7"/>
    <property type="match status" value="1"/>
</dbReference>
<keyword evidence="7" id="KW-1185">Reference proteome</keyword>
<dbReference type="SMART" id="SM00054">
    <property type="entry name" value="EFh"/>
    <property type="match status" value="2"/>
</dbReference>
<keyword evidence="4" id="KW-1133">Transmembrane helix</keyword>
<keyword evidence="4" id="KW-0812">Transmembrane</keyword>
<dbReference type="PROSITE" id="PS50222">
    <property type="entry name" value="EF_HAND_2"/>
    <property type="match status" value="2"/>
</dbReference>
<keyword evidence="1" id="KW-0479">Metal-binding</keyword>
<gene>
    <name evidence="6" type="ORF">DH2020_038070</name>
</gene>
<feature type="domain" description="EF-hand" evidence="5">
    <location>
        <begin position="167"/>
        <end position="201"/>
    </location>
</feature>
<name>A0ABR0V0C8_REHGL</name>
<dbReference type="InterPro" id="IPR039647">
    <property type="entry name" value="EF_hand_pair_protein_CML-like"/>
</dbReference>
<evidence type="ECO:0000256" key="4">
    <source>
        <dbReference type="SAM" id="Phobius"/>
    </source>
</evidence>
<evidence type="ECO:0000256" key="3">
    <source>
        <dbReference type="ARBA" id="ARBA00022837"/>
    </source>
</evidence>
<evidence type="ECO:0000256" key="1">
    <source>
        <dbReference type="ARBA" id="ARBA00022723"/>
    </source>
</evidence>
<protein>
    <recommendedName>
        <fullName evidence="5">EF-hand domain-containing protein</fullName>
    </recommendedName>
</protein>